<reference evidence="1" key="1">
    <citation type="submission" date="2023-11" db="EMBL/GenBank/DDBJ databases">
        <authorList>
            <person name="Poullet M."/>
        </authorList>
    </citation>
    <scope>NUCLEOTIDE SEQUENCE</scope>
    <source>
        <strain evidence="1">E1834</strain>
    </source>
</reference>
<comment type="caution">
    <text evidence="1">The sequence shown here is derived from an EMBL/GenBank/DDBJ whole genome shotgun (WGS) entry which is preliminary data.</text>
</comment>
<organism evidence="1 2">
    <name type="scientific">Meloidogyne enterolobii</name>
    <name type="common">Root-knot nematode worm</name>
    <name type="synonym">Meloidogyne mayaguensis</name>
    <dbReference type="NCBI Taxonomy" id="390850"/>
    <lineage>
        <taxon>Eukaryota</taxon>
        <taxon>Metazoa</taxon>
        <taxon>Ecdysozoa</taxon>
        <taxon>Nematoda</taxon>
        <taxon>Chromadorea</taxon>
        <taxon>Rhabditida</taxon>
        <taxon>Tylenchina</taxon>
        <taxon>Tylenchomorpha</taxon>
        <taxon>Tylenchoidea</taxon>
        <taxon>Meloidogynidae</taxon>
        <taxon>Meloidogyninae</taxon>
        <taxon>Meloidogyne</taxon>
    </lineage>
</organism>
<accession>A0ACB0YRL9</accession>
<evidence type="ECO:0000313" key="1">
    <source>
        <dbReference type="EMBL" id="CAK5058088.1"/>
    </source>
</evidence>
<name>A0ACB0YRL9_MELEN</name>
<sequence length="143" mass="16331">MIKFYDFFSFEYLHCQNNLKKKMSRQIINVKGADGIIVGISLSQTGVLTRSALETAFANSLCLKYKNEIFGFDQTTEQSYIIVNFDENVKAFIEPAGGWMGKTYEVVYRAKGYSIFNVLHYPSKINLLFPFLASLGFETYITV</sequence>
<protein>
    <submittedName>
        <fullName evidence="1">Uncharacterized protein</fullName>
    </submittedName>
</protein>
<dbReference type="EMBL" id="CAVMJV010000017">
    <property type="protein sequence ID" value="CAK5058088.1"/>
    <property type="molecule type" value="Genomic_DNA"/>
</dbReference>
<keyword evidence="2" id="KW-1185">Reference proteome</keyword>
<dbReference type="Proteomes" id="UP001497535">
    <property type="component" value="Unassembled WGS sequence"/>
</dbReference>
<gene>
    <name evidence="1" type="ORF">MENTE1834_LOCUS15338</name>
</gene>
<proteinExistence type="predicted"/>
<evidence type="ECO:0000313" key="2">
    <source>
        <dbReference type="Proteomes" id="UP001497535"/>
    </source>
</evidence>